<evidence type="ECO:0000256" key="5">
    <source>
        <dbReference type="ARBA" id="ARBA00022519"/>
    </source>
</evidence>
<feature type="domain" description="Multidrug resistance protein MdtA-like beta-barrel" evidence="11">
    <location>
        <begin position="208"/>
        <end position="289"/>
    </location>
</feature>
<dbReference type="Pfam" id="PF25876">
    <property type="entry name" value="HH_MFP_RND"/>
    <property type="match status" value="1"/>
</dbReference>
<feature type="region of interest" description="Disordered" evidence="7">
    <location>
        <begin position="133"/>
        <end position="157"/>
    </location>
</feature>
<keyword evidence="8" id="KW-0732">Signal</keyword>
<dbReference type="Proteomes" id="UP000277811">
    <property type="component" value="Unassembled WGS sequence"/>
</dbReference>
<evidence type="ECO:0000313" key="13">
    <source>
        <dbReference type="EMBL" id="VBB09392.1"/>
    </source>
</evidence>
<dbReference type="InterPro" id="IPR058627">
    <property type="entry name" value="MdtA-like_C"/>
</dbReference>
<name>A0A498RH31_9FIRM</name>
<evidence type="ECO:0000259" key="9">
    <source>
        <dbReference type="Pfam" id="PF25876"/>
    </source>
</evidence>
<dbReference type="InterPro" id="IPR058626">
    <property type="entry name" value="MdtA-like_b-barrel"/>
</dbReference>
<dbReference type="FunFam" id="2.40.420.20:FF:000001">
    <property type="entry name" value="Efflux RND transporter periplasmic adaptor subunit"/>
    <property type="match status" value="1"/>
</dbReference>
<dbReference type="RefSeq" id="WP_122630178.1">
    <property type="nucleotide sequence ID" value="NZ_UPPP01000116.1"/>
</dbReference>
<dbReference type="GO" id="GO:0015562">
    <property type="term" value="F:efflux transmembrane transporter activity"/>
    <property type="evidence" value="ECO:0007669"/>
    <property type="project" value="TreeGrafter"/>
</dbReference>
<organism evidence="13 14">
    <name type="scientific">Lucifera butyrica</name>
    <dbReference type="NCBI Taxonomy" id="1351585"/>
    <lineage>
        <taxon>Bacteria</taxon>
        <taxon>Bacillati</taxon>
        <taxon>Bacillota</taxon>
        <taxon>Negativicutes</taxon>
        <taxon>Veillonellales</taxon>
        <taxon>Veillonellaceae</taxon>
        <taxon>Lucifera</taxon>
    </lineage>
</organism>
<evidence type="ECO:0000256" key="2">
    <source>
        <dbReference type="ARBA" id="ARBA00009477"/>
    </source>
</evidence>
<feature type="compositionally biased region" description="Low complexity" evidence="7">
    <location>
        <begin position="143"/>
        <end position="157"/>
    </location>
</feature>
<accession>A0A498RH31</accession>
<dbReference type="PANTHER" id="PTHR30469:SF36">
    <property type="entry name" value="BLL3903 PROTEIN"/>
    <property type="match status" value="1"/>
</dbReference>
<dbReference type="Gene3D" id="1.10.287.470">
    <property type="entry name" value="Helix hairpin bin"/>
    <property type="match status" value="1"/>
</dbReference>
<feature type="domain" description="Multidrug resistance protein MdtA-like alpha-helical hairpin" evidence="9">
    <location>
        <begin position="103"/>
        <end position="170"/>
    </location>
</feature>
<dbReference type="Gene3D" id="2.40.420.20">
    <property type="match status" value="1"/>
</dbReference>
<dbReference type="Gene3D" id="2.40.30.170">
    <property type="match status" value="1"/>
</dbReference>
<feature type="domain" description="Multidrug resistance protein MdtA-like C-terminal permuted SH3" evidence="12">
    <location>
        <begin position="294"/>
        <end position="352"/>
    </location>
</feature>
<keyword evidence="14" id="KW-1185">Reference proteome</keyword>
<evidence type="ECO:0000256" key="3">
    <source>
        <dbReference type="ARBA" id="ARBA00022448"/>
    </source>
</evidence>
<dbReference type="SUPFAM" id="SSF111369">
    <property type="entry name" value="HlyD-like secretion proteins"/>
    <property type="match status" value="1"/>
</dbReference>
<dbReference type="InterPro" id="IPR058624">
    <property type="entry name" value="MdtA-like_HH"/>
</dbReference>
<keyword evidence="3" id="KW-0813">Transport</keyword>
<dbReference type="NCBIfam" id="TIGR01730">
    <property type="entry name" value="RND_mfp"/>
    <property type="match status" value="1"/>
</dbReference>
<evidence type="ECO:0000259" key="10">
    <source>
        <dbReference type="Pfam" id="PF25917"/>
    </source>
</evidence>
<dbReference type="PROSITE" id="PS51257">
    <property type="entry name" value="PROKAR_LIPOPROTEIN"/>
    <property type="match status" value="1"/>
</dbReference>
<reference evidence="13 14" key="1">
    <citation type="submission" date="2018-06" db="EMBL/GenBank/DDBJ databases">
        <authorList>
            <person name="Strepis N."/>
        </authorList>
    </citation>
    <scope>NUCLEOTIDE SEQUENCE [LARGE SCALE GENOMIC DNA]</scope>
    <source>
        <strain evidence="13">LUCI</strain>
    </source>
</reference>
<dbReference type="InterPro" id="IPR006143">
    <property type="entry name" value="RND_pump_MFP"/>
</dbReference>
<dbReference type="InterPro" id="IPR058625">
    <property type="entry name" value="MdtA-like_BSH"/>
</dbReference>
<evidence type="ECO:0000259" key="11">
    <source>
        <dbReference type="Pfam" id="PF25944"/>
    </source>
</evidence>
<evidence type="ECO:0000259" key="12">
    <source>
        <dbReference type="Pfam" id="PF25967"/>
    </source>
</evidence>
<evidence type="ECO:0000256" key="6">
    <source>
        <dbReference type="ARBA" id="ARBA00023136"/>
    </source>
</evidence>
<keyword evidence="4" id="KW-1003">Cell membrane</keyword>
<evidence type="ECO:0000256" key="7">
    <source>
        <dbReference type="SAM" id="MobiDB-lite"/>
    </source>
</evidence>
<evidence type="ECO:0000256" key="4">
    <source>
        <dbReference type="ARBA" id="ARBA00022475"/>
    </source>
</evidence>
<dbReference type="Pfam" id="PF25917">
    <property type="entry name" value="BSH_RND"/>
    <property type="match status" value="1"/>
</dbReference>
<proteinExistence type="inferred from homology"/>
<keyword evidence="6" id="KW-0472">Membrane</keyword>
<feature type="chain" id="PRO_5039521234" evidence="8">
    <location>
        <begin position="23"/>
        <end position="379"/>
    </location>
</feature>
<dbReference type="EMBL" id="UPPP01000116">
    <property type="protein sequence ID" value="VBB09392.1"/>
    <property type="molecule type" value="Genomic_DNA"/>
</dbReference>
<gene>
    <name evidence="13" type="ORF">LUCI_4682</name>
</gene>
<dbReference type="GO" id="GO:0030313">
    <property type="term" value="C:cell envelope"/>
    <property type="evidence" value="ECO:0007669"/>
    <property type="project" value="UniProtKB-SubCell"/>
</dbReference>
<dbReference type="Pfam" id="PF25944">
    <property type="entry name" value="Beta-barrel_RND"/>
    <property type="match status" value="1"/>
</dbReference>
<dbReference type="GO" id="GO:1990281">
    <property type="term" value="C:efflux pump complex"/>
    <property type="evidence" value="ECO:0007669"/>
    <property type="project" value="TreeGrafter"/>
</dbReference>
<dbReference type="AlphaFoldDB" id="A0A498RH31"/>
<dbReference type="Pfam" id="PF25967">
    <property type="entry name" value="RND-MFP_C"/>
    <property type="match status" value="1"/>
</dbReference>
<evidence type="ECO:0000256" key="8">
    <source>
        <dbReference type="SAM" id="SignalP"/>
    </source>
</evidence>
<feature type="domain" description="Multidrug resistance protein MdtA-like barrel-sandwich hybrid" evidence="10">
    <location>
        <begin position="63"/>
        <end position="203"/>
    </location>
</feature>
<sequence length="379" mass="39900">MANCLKKGIIFLVFPLIAAVIAAGCGRTQSAAPAAVSVSAGQARTQDMPVQVETVGNVEAYNSAVIMPQVTGTVQSVHFQEGQNVKAGDLLVTIDPHPFEQKLAQAQAQLAHDSEQAAFAASSANRSSELFRQGAVSRQDFEQSTTSSAAQTATVRQSQAAAESARIDLNNCSIRAPIDGRTGAVLANTGSLATANQTQLVVINQIQPIYVNFTVPERYLAAVRAAQAQGPLKVIASIPEQGLNITDGILTFINNTVDPSTGVIQMKARFPNVKRELWPGQFVRITLVMGVQPQAVVVPVEAVNMGQSGQYVFVVNNDKTVALRPVEEDRVIGNLAVISKGLTGGETVVTDGQVNLRDGSRVAVQSADNQAGSQGGETQ</sequence>
<comment type="subcellular location">
    <subcellularLocation>
        <location evidence="1">Cell membrane</location>
    </subcellularLocation>
</comment>
<dbReference type="PANTHER" id="PTHR30469">
    <property type="entry name" value="MULTIDRUG RESISTANCE PROTEIN MDTA"/>
    <property type="match status" value="1"/>
</dbReference>
<comment type="similarity">
    <text evidence="2">Belongs to the membrane fusion protein (MFP) (TC 8.A.1) family.</text>
</comment>
<protein>
    <submittedName>
        <fullName evidence="13">Rnd efflux pump membrane fusion protein barrel-sandwich domain</fullName>
    </submittedName>
</protein>
<evidence type="ECO:0000256" key="1">
    <source>
        <dbReference type="ARBA" id="ARBA00004236"/>
    </source>
</evidence>
<dbReference type="OrthoDB" id="5392603at2"/>
<evidence type="ECO:0000313" key="14">
    <source>
        <dbReference type="Proteomes" id="UP000277811"/>
    </source>
</evidence>
<dbReference type="Gene3D" id="2.40.50.100">
    <property type="match status" value="1"/>
</dbReference>
<feature type="signal peptide" evidence="8">
    <location>
        <begin position="1"/>
        <end position="22"/>
    </location>
</feature>
<keyword evidence="5" id="KW-0997">Cell inner membrane</keyword>